<evidence type="ECO:0008006" key="3">
    <source>
        <dbReference type="Google" id="ProtNLM"/>
    </source>
</evidence>
<dbReference type="AlphaFoldDB" id="A0A917Y3K9"/>
<organism evidence="1 2">
    <name type="scientific">Streptomyces albiflavescens</name>
    <dbReference type="NCBI Taxonomy" id="1623582"/>
    <lineage>
        <taxon>Bacteria</taxon>
        <taxon>Bacillati</taxon>
        <taxon>Actinomycetota</taxon>
        <taxon>Actinomycetes</taxon>
        <taxon>Kitasatosporales</taxon>
        <taxon>Streptomycetaceae</taxon>
        <taxon>Streptomyces</taxon>
    </lineage>
</organism>
<dbReference type="RefSeq" id="WP_189186753.1">
    <property type="nucleotide sequence ID" value="NZ_BMMM01000005.1"/>
</dbReference>
<dbReference type="Proteomes" id="UP000600365">
    <property type="component" value="Unassembled WGS sequence"/>
</dbReference>
<comment type="caution">
    <text evidence="1">The sequence shown here is derived from an EMBL/GenBank/DDBJ whole genome shotgun (WGS) entry which is preliminary data.</text>
</comment>
<protein>
    <recommendedName>
        <fullName evidence="3">NUDIX hydrolase</fullName>
    </recommendedName>
</protein>
<dbReference type="EMBL" id="BMMM01000005">
    <property type="protein sequence ID" value="GGN64062.1"/>
    <property type="molecule type" value="Genomic_DNA"/>
</dbReference>
<accession>A0A917Y3K9</accession>
<evidence type="ECO:0000313" key="2">
    <source>
        <dbReference type="Proteomes" id="UP000600365"/>
    </source>
</evidence>
<gene>
    <name evidence="1" type="ORF">GCM10011579_033070</name>
</gene>
<sequence>MEKYFLTRIPAAALDLAGATQPDNIREYRWWTVAELRSTREAVCPVGLAALVAIVAEGRTPEQPVVLVG</sequence>
<name>A0A917Y3K9_9ACTN</name>
<proteinExistence type="predicted"/>
<evidence type="ECO:0000313" key="1">
    <source>
        <dbReference type="EMBL" id="GGN64062.1"/>
    </source>
</evidence>
<reference evidence="1 2" key="1">
    <citation type="journal article" date="2014" name="Int. J. Syst. Evol. Microbiol.">
        <title>Complete genome sequence of Corynebacterium casei LMG S-19264T (=DSM 44701T), isolated from a smear-ripened cheese.</title>
        <authorList>
            <consortium name="US DOE Joint Genome Institute (JGI-PGF)"/>
            <person name="Walter F."/>
            <person name="Albersmeier A."/>
            <person name="Kalinowski J."/>
            <person name="Ruckert C."/>
        </authorList>
    </citation>
    <scope>NUCLEOTIDE SEQUENCE [LARGE SCALE GENOMIC DNA]</scope>
    <source>
        <strain evidence="1 2">CGMCC 4.7111</strain>
    </source>
</reference>
<keyword evidence="2" id="KW-1185">Reference proteome</keyword>